<sequence length="242" mass="27684">NRAHRLEEMLEGVTRTVPSKTDIYVCDDGSTEEQSSMMVDLINRRFPHTHYYRGPNKGVGANKTRALYLMKNHHFSCLLEDDLVPQKKGWFETYEAAATLTDIHHFSRVQDKQVPENCPEFTEYLQKAMSVTPIYGSSPRGDLTFITRKVITVVGGFNPAFKGVGHAHSEWSKRVAKAGLIAHPLLWIDLAEVADKFKQIGDTEGGRWNDDKDTIKKQIRYNKRSADRLAKQNYIYCPLRIL</sequence>
<accession>A0A0F9ETE2</accession>
<dbReference type="SUPFAM" id="SSF53448">
    <property type="entry name" value="Nucleotide-diphospho-sugar transferases"/>
    <property type="match status" value="1"/>
</dbReference>
<dbReference type="Gene3D" id="3.90.550.10">
    <property type="entry name" value="Spore Coat Polysaccharide Biosynthesis Protein SpsA, Chain A"/>
    <property type="match status" value="1"/>
</dbReference>
<feature type="domain" description="Glycosyltransferase 2-like" evidence="1">
    <location>
        <begin position="1"/>
        <end position="99"/>
    </location>
</feature>
<dbReference type="AlphaFoldDB" id="A0A0F9ETE2"/>
<evidence type="ECO:0000259" key="1">
    <source>
        <dbReference type="Pfam" id="PF00535"/>
    </source>
</evidence>
<protein>
    <recommendedName>
        <fullName evidence="1">Glycosyltransferase 2-like domain-containing protein</fullName>
    </recommendedName>
</protein>
<feature type="non-terminal residue" evidence="2">
    <location>
        <position position="1"/>
    </location>
</feature>
<organism evidence="2">
    <name type="scientific">marine sediment metagenome</name>
    <dbReference type="NCBI Taxonomy" id="412755"/>
    <lineage>
        <taxon>unclassified sequences</taxon>
        <taxon>metagenomes</taxon>
        <taxon>ecological metagenomes</taxon>
    </lineage>
</organism>
<dbReference type="InterPro" id="IPR001173">
    <property type="entry name" value="Glyco_trans_2-like"/>
</dbReference>
<comment type="caution">
    <text evidence="2">The sequence shown here is derived from an EMBL/GenBank/DDBJ whole genome shotgun (WGS) entry which is preliminary data.</text>
</comment>
<reference evidence="2" key="1">
    <citation type="journal article" date="2015" name="Nature">
        <title>Complex archaea that bridge the gap between prokaryotes and eukaryotes.</title>
        <authorList>
            <person name="Spang A."/>
            <person name="Saw J.H."/>
            <person name="Jorgensen S.L."/>
            <person name="Zaremba-Niedzwiedzka K."/>
            <person name="Martijn J."/>
            <person name="Lind A.E."/>
            <person name="van Eijk R."/>
            <person name="Schleper C."/>
            <person name="Guy L."/>
            <person name="Ettema T.J."/>
        </authorList>
    </citation>
    <scope>NUCLEOTIDE SEQUENCE</scope>
</reference>
<dbReference type="Pfam" id="PF00535">
    <property type="entry name" value="Glycos_transf_2"/>
    <property type="match status" value="1"/>
</dbReference>
<dbReference type="InterPro" id="IPR029044">
    <property type="entry name" value="Nucleotide-diphossugar_trans"/>
</dbReference>
<dbReference type="EMBL" id="LAZR01033394">
    <property type="protein sequence ID" value="KKL48215.1"/>
    <property type="molecule type" value="Genomic_DNA"/>
</dbReference>
<name>A0A0F9ETE2_9ZZZZ</name>
<dbReference type="CDD" id="cd00761">
    <property type="entry name" value="Glyco_tranf_GTA_type"/>
    <property type="match status" value="1"/>
</dbReference>
<evidence type="ECO:0000313" key="2">
    <source>
        <dbReference type="EMBL" id="KKL48215.1"/>
    </source>
</evidence>
<gene>
    <name evidence="2" type="ORF">LCGC14_2327760</name>
</gene>
<proteinExistence type="predicted"/>